<organism evidence="1 2">
    <name type="scientific">Sphingobium boeckii</name>
    <dbReference type="NCBI Taxonomy" id="1082345"/>
    <lineage>
        <taxon>Bacteria</taxon>
        <taxon>Pseudomonadati</taxon>
        <taxon>Pseudomonadota</taxon>
        <taxon>Alphaproteobacteria</taxon>
        <taxon>Sphingomonadales</taxon>
        <taxon>Sphingomonadaceae</taxon>
        <taxon>Sphingobium</taxon>
    </lineage>
</organism>
<evidence type="ECO:0000313" key="1">
    <source>
        <dbReference type="EMBL" id="MBB5687736.1"/>
    </source>
</evidence>
<keyword evidence="2" id="KW-1185">Reference proteome</keyword>
<accession>A0A7W9ALK5</accession>
<sequence>MGHLSEYGSYPYAALHHANAVIEHKKKLNTLAKHLEM</sequence>
<reference evidence="1 2" key="1">
    <citation type="submission" date="2020-08" db="EMBL/GenBank/DDBJ databases">
        <title>Genomic Encyclopedia of Type Strains, Phase IV (KMG-IV): sequencing the most valuable type-strain genomes for metagenomic binning, comparative biology and taxonomic classification.</title>
        <authorList>
            <person name="Goeker M."/>
        </authorList>
    </citation>
    <scope>NUCLEOTIDE SEQUENCE [LARGE SCALE GENOMIC DNA]</scope>
    <source>
        <strain evidence="1 2">DSM 25079</strain>
    </source>
</reference>
<gene>
    <name evidence="1" type="ORF">FHS49_003782</name>
</gene>
<evidence type="ECO:0000313" key="2">
    <source>
        <dbReference type="Proteomes" id="UP000549617"/>
    </source>
</evidence>
<dbReference type="Proteomes" id="UP000549617">
    <property type="component" value="Unassembled WGS sequence"/>
</dbReference>
<comment type="caution">
    <text evidence="1">The sequence shown here is derived from an EMBL/GenBank/DDBJ whole genome shotgun (WGS) entry which is preliminary data.</text>
</comment>
<dbReference type="EMBL" id="JACIJC010000008">
    <property type="protein sequence ID" value="MBB5687736.1"/>
    <property type="molecule type" value="Genomic_DNA"/>
</dbReference>
<name>A0A7W9ALK5_9SPHN</name>
<protein>
    <submittedName>
        <fullName evidence="1">Uncharacterized protein</fullName>
    </submittedName>
</protein>
<dbReference type="AlphaFoldDB" id="A0A7W9ALK5"/>
<proteinExistence type="predicted"/>